<dbReference type="KEGG" id="ndv:NDEV_1420"/>
<name>A0A128A4A2_9ARCH</name>
<accession>A0A128A4A2</accession>
<reference evidence="3" key="1">
    <citation type="submission" date="2015-10" db="EMBL/GenBank/DDBJ databases">
        <authorList>
            <person name="Lehtovirta-Morley L.E."/>
            <person name="Vieille C."/>
        </authorList>
    </citation>
    <scope>NUCLEOTIDE SEQUENCE [LARGE SCALE GENOMIC DNA]</scope>
</reference>
<dbReference type="EMBL" id="LN890280">
    <property type="protein sequence ID" value="CUR52185.1"/>
    <property type="molecule type" value="Genomic_DNA"/>
</dbReference>
<gene>
    <name evidence="2" type="ORF">NDEV_1420</name>
</gene>
<evidence type="ECO:0000313" key="3">
    <source>
        <dbReference type="Proteomes" id="UP000196239"/>
    </source>
</evidence>
<feature type="compositionally biased region" description="Pro residues" evidence="1">
    <location>
        <begin position="115"/>
        <end position="128"/>
    </location>
</feature>
<proteinExistence type="predicted"/>
<protein>
    <submittedName>
        <fullName evidence="2">Uncharacterized protein</fullName>
    </submittedName>
</protein>
<keyword evidence="3" id="KW-1185">Reference proteome</keyword>
<evidence type="ECO:0000313" key="2">
    <source>
        <dbReference type="EMBL" id="CUR52185.1"/>
    </source>
</evidence>
<dbReference type="Proteomes" id="UP000196239">
    <property type="component" value="Chromosome 1"/>
</dbReference>
<evidence type="ECO:0000256" key="1">
    <source>
        <dbReference type="SAM" id="MobiDB-lite"/>
    </source>
</evidence>
<feature type="region of interest" description="Disordered" evidence="1">
    <location>
        <begin position="106"/>
        <end position="128"/>
    </location>
</feature>
<sequence>MQSSAKTVLLTLSIMGIAMTFVLGQVVPVLAQTVPTSSNLVKRDYSYTDDQHLTARFGNSRVCGDHMCAPGEWTKLQESLNHAQIGHSAAVPAKTVSVTTNVTTTASTNSTVPVPSTPAPVTPAPTPVPTPPSSVCTAVKVALTNSTVSASTVAKIMSDLGCTS</sequence>
<dbReference type="AlphaFoldDB" id="A0A128A4A2"/>
<organism evidence="2 3">
    <name type="scientific">Nitrosotalea devaniterrae</name>
    <dbReference type="NCBI Taxonomy" id="1078905"/>
    <lineage>
        <taxon>Archaea</taxon>
        <taxon>Nitrososphaerota</taxon>
        <taxon>Nitrososphaeria</taxon>
        <taxon>Nitrosotaleales</taxon>
        <taxon>Nitrosotaleaceae</taxon>
        <taxon>Nitrosotalea</taxon>
    </lineage>
</organism>